<dbReference type="SMART" id="SM00356">
    <property type="entry name" value="ZnF_C3H1"/>
    <property type="match status" value="1"/>
</dbReference>
<protein>
    <recommendedName>
        <fullName evidence="8">Pre-mRNA-splicing factor CWC24</fullName>
    </recommendedName>
</protein>
<feature type="region of interest" description="Disordered" evidence="10">
    <location>
        <begin position="157"/>
        <end position="210"/>
    </location>
</feature>
<keyword evidence="8" id="KW-0238">DNA-binding</keyword>
<comment type="subunit">
    <text evidence="3 8">Associated with the spliceosome.</text>
</comment>
<feature type="compositionally biased region" description="Basic and acidic residues" evidence="10">
    <location>
        <begin position="14"/>
        <end position="25"/>
    </location>
</feature>
<feature type="coiled-coil region" evidence="9">
    <location>
        <begin position="427"/>
        <end position="460"/>
    </location>
</feature>
<evidence type="ECO:0000259" key="12">
    <source>
        <dbReference type="PROSITE" id="PS50103"/>
    </source>
</evidence>
<dbReference type="InterPro" id="IPR017907">
    <property type="entry name" value="Znf_RING_CS"/>
</dbReference>
<dbReference type="InParanoid" id="E5A1C6"/>
<feature type="region of interest" description="Disordered" evidence="10">
    <location>
        <begin position="260"/>
        <end position="286"/>
    </location>
</feature>
<evidence type="ECO:0000256" key="9">
    <source>
        <dbReference type="SAM" id="Coils"/>
    </source>
</evidence>
<proteinExistence type="inferred from homology"/>
<gene>
    <name evidence="13" type="ORF">LEMA_P105210.1</name>
</gene>
<dbReference type="FunFam" id="3.30.40.10:FF:000045">
    <property type="entry name" value="RING finger protein 113A"/>
    <property type="match status" value="1"/>
</dbReference>
<dbReference type="Gene3D" id="4.10.1000.10">
    <property type="entry name" value="Zinc finger, CCCH-type"/>
    <property type="match status" value="1"/>
</dbReference>
<evidence type="ECO:0000256" key="4">
    <source>
        <dbReference type="ARBA" id="ARBA00022723"/>
    </source>
</evidence>
<dbReference type="STRING" id="985895.E5A1C6"/>
<dbReference type="Gene3D" id="3.30.40.10">
    <property type="entry name" value="Zinc/RING finger domain, C3HC4 (zinc finger)"/>
    <property type="match status" value="1"/>
</dbReference>
<dbReference type="PROSITE" id="PS00518">
    <property type="entry name" value="ZF_RING_1"/>
    <property type="match status" value="1"/>
</dbReference>
<comment type="subcellular location">
    <subcellularLocation>
        <location evidence="8">Nucleus</location>
    </subcellularLocation>
</comment>
<evidence type="ECO:0000256" key="3">
    <source>
        <dbReference type="ARBA" id="ARBA00011524"/>
    </source>
</evidence>
<feature type="domain" description="C3H1-type" evidence="12">
    <location>
        <begin position="295"/>
        <end position="323"/>
    </location>
</feature>
<feature type="region of interest" description="Disordered" evidence="10">
    <location>
        <begin position="1"/>
        <end position="28"/>
    </location>
</feature>
<dbReference type="PANTHER" id="PTHR12930">
    <property type="entry name" value="ZINC FINGER PROTEIN 183"/>
    <property type="match status" value="1"/>
</dbReference>
<dbReference type="GO" id="GO:0006397">
    <property type="term" value="P:mRNA processing"/>
    <property type="evidence" value="ECO:0007669"/>
    <property type="project" value="UniProtKB-KW"/>
</dbReference>
<dbReference type="InterPro" id="IPR013083">
    <property type="entry name" value="Znf_RING/FYVE/PHD"/>
</dbReference>
<sequence length="533" mass="58817">MNSTLAQYTTNWNRGDKHGASRQKDTSTVYLHSTTDRRYRVRQKPTAHEAQAHNSYSPYTTAFSSCLVESATRRPGSTSARIDPSFIKGQRCSASGCLRHFSVIPAGQSACSATTWPRLSTPKFRLSIPLAAQSPSPHLAHHKSHIMEAPVVKFKKRNAKAAPRKIAPPPPQSDSDASSGSDAEGEDGRVVKRRKTNGNALKASTVDQRANTAVEGTTTYEANSSAVIQASDDATRQSNWYDENADEALSSKNLLGSSRLSAKPQTFIQKNPDAPNRKVGPQKSSTNVRTITVTDYTPDVCKDYKQTGFCGFGDNCKFLHAREDYAAGWKLDKEWEMSTKGKKPGGTVVASANRDEKEKDDDGVDYALLEKIPFVCILCKQSYKSPIITKCGHYFCEACALKRYRKDPTCAACNAKTYGVFNGAKNLQKLLDKKRKYEDKKQAEKEAAEKEEEDGRFELKRRLGPLIVKTLQSVLLHAFAYSGRERVHANETPTPISNTTPTPPRNPHGMNSTCIGNCKQLTCKHEPRTTGDA</sequence>
<keyword evidence="6 7" id="KW-0862">Zinc</keyword>
<evidence type="ECO:0000256" key="10">
    <source>
        <dbReference type="SAM" id="MobiDB-lite"/>
    </source>
</evidence>
<feature type="region of interest" description="Disordered" evidence="10">
    <location>
        <begin position="487"/>
        <end position="513"/>
    </location>
</feature>
<dbReference type="PROSITE" id="PS50089">
    <property type="entry name" value="ZF_RING_2"/>
    <property type="match status" value="1"/>
</dbReference>
<dbReference type="GO" id="GO:0003677">
    <property type="term" value="F:DNA binding"/>
    <property type="evidence" value="ECO:0007669"/>
    <property type="project" value="UniProtKB-UniRule"/>
</dbReference>
<dbReference type="HOGENOM" id="CLU_510964_0_0_1"/>
<dbReference type="SUPFAM" id="SSF90229">
    <property type="entry name" value="CCCH zinc finger"/>
    <property type="match status" value="1"/>
</dbReference>
<dbReference type="OrthoDB" id="25761at2759"/>
<comment type="function">
    <text evidence="1 8">Involved in pre-mRNA splicing.</text>
</comment>
<dbReference type="Pfam" id="PF13920">
    <property type="entry name" value="zf-C3HC4_3"/>
    <property type="match status" value="1"/>
</dbReference>
<keyword evidence="4 7" id="KW-0479">Metal-binding</keyword>
<dbReference type="eggNOG" id="KOG1813">
    <property type="taxonomic scope" value="Eukaryota"/>
</dbReference>
<dbReference type="PANTHER" id="PTHR12930:SF0">
    <property type="entry name" value="RING FINGER PROTEIN 113B"/>
    <property type="match status" value="1"/>
</dbReference>
<dbReference type="VEuPathDB" id="FungiDB:LEMA_P105210.1"/>
<feature type="compositionally biased region" description="Polar residues" evidence="10">
    <location>
        <begin position="260"/>
        <end position="269"/>
    </location>
</feature>
<dbReference type="Pfam" id="PF00642">
    <property type="entry name" value="zf-CCCH"/>
    <property type="match status" value="1"/>
</dbReference>
<dbReference type="SUPFAM" id="SSF57850">
    <property type="entry name" value="RING/U-box"/>
    <property type="match status" value="1"/>
</dbReference>
<evidence type="ECO:0000256" key="2">
    <source>
        <dbReference type="ARBA" id="ARBA00009161"/>
    </source>
</evidence>
<dbReference type="GeneID" id="13281153"/>
<dbReference type="GO" id="GO:0005684">
    <property type="term" value="C:U2-type spliceosomal complex"/>
    <property type="evidence" value="ECO:0007669"/>
    <property type="project" value="TreeGrafter"/>
</dbReference>
<keyword evidence="8" id="KW-0539">Nucleus</keyword>
<evidence type="ECO:0000256" key="1">
    <source>
        <dbReference type="ARBA" id="ARBA00003777"/>
    </source>
</evidence>
<dbReference type="InterPro" id="IPR039971">
    <property type="entry name" value="CWC24-like"/>
</dbReference>
<keyword evidence="14" id="KW-1185">Reference proteome</keyword>
<dbReference type="GO" id="GO:0008270">
    <property type="term" value="F:zinc ion binding"/>
    <property type="evidence" value="ECO:0007669"/>
    <property type="project" value="UniProtKB-KW"/>
</dbReference>
<evidence type="ECO:0000256" key="6">
    <source>
        <dbReference type="ARBA" id="ARBA00022833"/>
    </source>
</evidence>
<dbReference type="InterPro" id="IPR036855">
    <property type="entry name" value="Znf_CCCH_sf"/>
</dbReference>
<feature type="compositionally biased region" description="Polar residues" evidence="10">
    <location>
        <begin position="1"/>
        <end position="13"/>
    </location>
</feature>
<comment type="similarity">
    <text evidence="2 8">Belongs to the CWC24 family.</text>
</comment>
<evidence type="ECO:0000259" key="11">
    <source>
        <dbReference type="PROSITE" id="PS50089"/>
    </source>
</evidence>
<dbReference type="InterPro" id="IPR001841">
    <property type="entry name" value="Znf_RING"/>
</dbReference>
<dbReference type="EMBL" id="FP929131">
    <property type="protein sequence ID" value="CBX97390.1"/>
    <property type="molecule type" value="Genomic_DNA"/>
</dbReference>
<keyword evidence="8" id="KW-0508">mRNA splicing</keyword>
<dbReference type="CDD" id="cd16539">
    <property type="entry name" value="RING-HC_RNF113A_B"/>
    <property type="match status" value="1"/>
</dbReference>
<dbReference type="PROSITE" id="PS50103">
    <property type="entry name" value="ZF_C3H1"/>
    <property type="match status" value="1"/>
</dbReference>
<keyword evidence="5 7" id="KW-0863">Zinc-finger</keyword>
<evidence type="ECO:0000256" key="5">
    <source>
        <dbReference type="ARBA" id="ARBA00022771"/>
    </source>
</evidence>
<reference evidence="14" key="1">
    <citation type="journal article" date="2011" name="Nat. Commun.">
        <title>Effector diversification within compartments of the Leptosphaeria maculans genome affected by Repeat-Induced Point mutations.</title>
        <authorList>
            <person name="Rouxel T."/>
            <person name="Grandaubert J."/>
            <person name="Hane J.K."/>
            <person name="Hoede C."/>
            <person name="van de Wouw A.P."/>
            <person name="Couloux A."/>
            <person name="Dominguez V."/>
            <person name="Anthouard V."/>
            <person name="Bally P."/>
            <person name="Bourras S."/>
            <person name="Cozijnsen A.J."/>
            <person name="Ciuffetti L.M."/>
            <person name="Degrave A."/>
            <person name="Dilmaghani A."/>
            <person name="Duret L."/>
            <person name="Fudal I."/>
            <person name="Goodwin S.B."/>
            <person name="Gout L."/>
            <person name="Glaser N."/>
            <person name="Linglin J."/>
            <person name="Kema G.H.J."/>
            <person name="Lapalu N."/>
            <person name="Lawrence C.B."/>
            <person name="May K."/>
            <person name="Meyer M."/>
            <person name="Ollivier B."/>
            <person name="Poulain J."/>
            <person name="Schoch C.L."/>
            <person name="Simon A."/>
            <person name="Spatafora J.W."/>
            <person name="Stachowiak A."/>
            <person name="Turgeon B.G."/>
            <person name="Tyler B.M."/>
            <person name="Vincent D."/>
            <person name="Weissenbach J."/>
            <person name="Amselem J."/>
            <person name="Quesneville H."/>
            <person name="Oliver R.P."/>
            <person name="Wincker P."/>
            <person name="Balesdent M.-H."/>
            <person name="Howlett B.J."/>
        </authorList>
    </citation>
    <scope>NUCLEOTIDE SEQUENCE [LARGE SCALE GENOMIC DNA]</scope>
    <source>
        <strain evidence="14">JN3 / isolate v23.1.3 / race Av1-4-5-6-7-8</strain>
    </source>
</reference>
<dbReference type="InterPro" id="IPR000571">
    <property type="entry name" value="Znf_CCCH"/>
</dbReference>
<accession>E5A1C6</accession>
<evidence type="ECO:0000313" key="14">
    <source>
        <dbReference type="Proteomes" id="UP000002668"/>
    </source>
</evidence>
<organism evidence="14">
    <name type="scientific">Leptosphaeria maculans (strain JN3 / isolate v23.1.3 / race Av1-4-5-6-7-8)</name>
    <name type="common">Blackleg fungus</name>
    <name type="synonym">Phoma lingam</name>
    <dbReference type="NCBI Taxonomy" id="985895"/>
    <lineage>
        <taxon>Eukaryota</taxon>
        <taxon>Fungi</taxon>
        <taxon>Dikarya</taxon>
        <taxon>Ascomycota</taxon>
        <taxon>Pezizomycotina</taxon>
        <taxon>Dothideomycetes</taxon>
        <taxon>Pleosporomycetidae</taxon>
        <taxon>Pleosporales</taxon>
        <taxon>Pleosporineae</taxon>
        <taxon>Leptosphaeriaceae</taxon>
        <taxon>Plenodomus</taxon>
        <taxon>Plenodomus lingam/Leptosphaeria maculans species complex</taxon>
    </lineage>
</organism>
<evidence type="ECO:0000256" key="8">
    <source>
        <dbReference type="RuleBase" id="RU367110"/>
    </source>
</evidence>
<feature type="compositionally biased region" description="Low complexity" evidence="10">
    <location>
        <begin position="173"/>
        <end position="182"/>
    </location>
</feature>
<evidence type="ECO:0000313" key="13">
    <source>
        <dbReference type="EMBL" id="CBX97390.1"/>
    </source>
</evidence>
<name>E5A1C6_LEPMJ</name>
<feature type="zinc finger region" description="C3H1-type" evidence="7">
    <location>
        <begin position="295"/>
        <end position="323"/>
    </location>
</feature>
<dbReference type="SMART" id="SM00184">
    <property type="entry name" value="RING"/>
    <property type="match status" value="1"/>
</dbReference>
<feature type="domain" description="RING-type" evidence="11">
    <location>
        <begin position="376"/>
        <end position="414"/>
    </location>
</feature>
<feature type="compositionally biased region" description="Low complexity" evidence="10">
    <location>
        <begin position="490"/>
        <end position="500"/>
    </location>
</feature>
<dbReference type="GO" id="GO:0034247">
    <property type="term" value="P:snoRNA splicing"/>
    <property type="evidence" value="ECO:0007669"/>
    <property type="project" value="TreeGrafter"/>
</dbReference>
<keyword evidence="8" id="KW-0747">Spliceosome</keyword>
<keyword evidence="8" id="KW-0507">mRNA processing</keyword>
<keyword evidence="9" id="KW-0175">Coiled coil</keyword>
<dbReference type="AlphaFoldDB" id="E5A1C6"/>
<dbReference type="Proteomes" id="UP000002668">
    <property type="component" value="Genome"/>
</dbReference>
<evidence type="ECO:0000256" key="7">
    <source>
        <dbReference type="PROSITE-ProRule" id="PRU00723"/>
    </source>
</evidence>